<evidence type="ECO:0000313" key="3">
    <source>
        <dbReference type="Proteomes" id="UP000613740"/>
    </source>
</evidence>
<gene>
    <name evidence="2" type="ORF">HYH02_009817</name>
</gene>
<accession>A0A835TQ61</accession>
<dbReference type="OrthoDB" id="546623at2759"/>
<feature type="compositionally biased region" description="Low complexity" evidence="1">
    <location>
        <begin position="438"/>
        <end position="461"/>
    </location>
</feature>
<keyword evidence="3" id="KW-1185">Reference proteome</keyword>
<feature type="compositionally biased region" description="Low complexity" evidence="1">
    <location>
        <begin position="477"/>
        <end position="491"/>
    </location>
</feature>
<proteinExistence type="predicted"/>
<comment type="caution">
    <text evidence="2">The sequence shown here is derived from an EMBL/GenBank/DDBJ whole genome shotgun (WGS) entry which is preliminary data.</text>
</comment>
<reference evidence="2" key="1">
    <citation type="journal article" date="2020" name="bioRxiv">
        <title>Comparative genomics of Chlamydomonas.</title>
        <authorList>
            <person name="Craig R.J."/>
            <person name="Hasan A.R."/>
            <person name="Ness R.W."/>
            <person name="Keightley P.D."/>
        </authorList>
    </citation>
    <scope>NUCLEOTIDE SEQUENCE</scope>
    <source>
        <strain evidence="2">CCAP 11/173</strain>
    </source>
</reference>
<feature type="region of interest" description="Disordered" evidence="1">
    <location>
        <begin position="438"/>
        <end position="491"/>
    </location>
</feature>
<name>A0A835TQ61_9CHLO</name>
<dbReference type="EMBL" id="JAEHOD010000034">
    <property type="protein sequence ID" value="KAG2442025.1"/>
    <property type="molecule type" value="Genomic_DNA"/>
</dbReference>
<dbReference type="AlphaFoldDB" id="A0A835TQ61"/>
<evidence type="ECO:0000313" key="2">
    <source>
        <dbReference type="EMBL" id="KAG2442025.1"/>
    </source>
</evidence>
<organism evidence="2 3">
    <name type="scientific">Chlamydomonas schloesseri</name>
    <dbReference type="NCBI Taxonomy" id="2026947"/>
    <lineage>
        <taxon>Eukaryota</taxon>
        <taxon>Viridiplantae</taxon>
        <taxon>Chlorophyta</taxon>
        <taxon>core chlorophytes</taxon>
        <taxon>Chlorophyceae</taxon>
        <taxon>CS clade</taxon>
        <taxon>Chlamydomonadales</taxon>
        <taxon>Chlamydomonadaceae</taxon>
        <taxon>Chlamydomonas</taxon>
    </lineage>
</organism>
<feature type="compositionally biased region" description="Polar residues" evidence="1">
    <location>
        <begin position="462"/>
        <end position="476"/>
    </location>
</feature>
<evidence type="ECO:0000256" key="1">
    <source>
        <dbReference type="SAM" id="MobiDB-lite"/>
    </source>
</evidence>
<sequence>MPFGSQWLETEAACGFSQEDGNALGRKQHGGRPWTTVLQGIRRSLDVHIKSYYKVDSAFATAARYASASDKLRVLARALTDTGLVDFCCVYLVHPSRGTFGVAALSGAGSELYPPLLTQATPNLGDAKPMVAADVCGSTPALNVFTRSVFQVQDSNWAVEDVVASKAPWYYDCASAVNGFGLPQEAAWLRRVGMRSVLALPCMAAAAQPASPASALGFGHTGCSGNATCGTASSAVTGVLTVATRQKTLDHLLLRKLEELCCRLAPIVSDAVAEHSRLLSNRRLVGRYESVSDFAHAVLGEMLNLDRAVAVSVAASNAVAAGSATGLTPSQARQTQRQNSIAAAAAAAGAGARSCSGGKHGPASAEARFDAAAAVEAAKAAGFGWTAPASSVTPTSVSASTKTSGFASCLARLRSKGHDSKAAAASAAAAAACSSATAAPTSPTCASTPTTATSGATPGSADMQQSSQEAVWSASFSTSAPTQHTTQQSQQQHAPACAAAAAVAAAASMQLQQQLHAADTFCSATSRAGTGCGLSSGAGGLSTAVTAADGLPSAVTSSALPSCGALATPSTVTAAVASAPTQATSASVSTTLDAFQSLAAAASLPLPAVCTALSAHRALPAECSVSAARGHEEEEEEEEEEDAEELRWQAPAQRIALAASGTARTLPSRPSETMASVRDLVQTAAFGSGVAANEPAATTAGAHGGAASAMAACCADALALEAMQASRSTRSLSCLEFSGGGMNAMAAEALGSGNGNSNSSGIRSGRCTASPTAVAEACARARAAARLEASADTDTAGQVVAAHMKYDSNSTPFCAASGQQHHHHQQQHQHQSVVPEPTACASPRGSGDGREFLYGRDVGFMLDDSSLYGSGGGAGEWRSGLAPGGTNASAGCGGGGSFMLPNSAYSSRGGSRVMHRGVPIEPSIGPTSAGLYGSSSAAGRFGGGSTYASAVAAAAAAAASASLTPYLSPIRVGGGGGGASACASERSLASHDTTATLATTTFASSAAMGGFGGAGTSTAQLTLTAGGHGLSGAAAAGSAASALDYYVCAAASAAPDGTVADGGCDSAGASAAPAAGPSSRWSRDSATAAAAMWGSEASDAIAAAMRFTAGAGPHAAPQVPSAGFQAPVTHRVRGGCAVPLAGISGAGQLFGIRESGPMPSASTLIGSGSGGLPRGCRSAGSASGGCDSGSNGGNPCSSGDVCVSITDMALPPGMTACDAVKCGVQDPAPMARRAAVAFSGSASAASCARW</sequence>
<dbReference type="Proteomes" id="UP000613740">
    <property type="component" value="Unassembled WGS sequence"/>
</dbReference>
<protein>
    <submittedName>
        <fullName evidence="2">Uncharacterized protein</fullName>
    </submittedName>
</protein>
<feature type="region of interest" description="Disordered" evidence="1">
    <location>
        <begin position="815"/>
        <end position="845"/>
    </location>
</feature>